<dbReference type="PANTHER" id="PTHR21087:SF16">
    <property type="entry name" value="SHIKIMATE KINASE 1, CHLOROPLASTIC"/>
    <property type="match status" value="1"/>
</dbReference>
<accession>A0A317FFV1</accession>
<evidence type="ECO:0000259" key="12">
    <source>
        <dbReference type="PROSITE" id="PS50943"/>
    </source>
</evidence>
<evidence type="ECO:0000313" key="14">
    <source>
        <dbReference type="Proteomes" id="UP000245765"/>
    </source>
</evidence>
<feature type="binding site" evidence="11">
    <location>
        <position position="266"/>
    </location>
    <ligand>
        <name>substrate</name>
    </ligand>
</feature>
<dbReference type="Gene3D" id="3.40.50.300">
    <property type="entry name" value="P-loop containing nucleotide triphosphate hydrolases"/>
    <property type="match status" value="1"/>
</dbReference>
<name>A0A317FFV1_9PROT</name>
<evidence type="ECO:0000256" key="9">
    <source>
        <dbReference type="ARBA" id="ARBA00023141"/>
    </source>
</evidence>
<feature type="binding site" evidence="11">
    <location>
        <position position="208"/>
    </location>
    <ligand>
        <name>substrate</name>
    </ligand>
</feature>
<dbReference type="SUPFAM" id="SSF47413">
    <property type="entry name" value="lambda repressor-like DNA-binding domains"/>
    <property type="match status" value="1"/>
</dbReference>
<evidence type="ECO:0000256" key="11">
    <source>
        <dbReference type="HAMAP-Rule" id="MF_00109"/>
    </source>
</evidence>
<keyword evidence="11" id="KW-0963">Cytoplasm</keyword>
<comment type="caution">
    <text evidence="13">The sequence shown here is derived from an EMBL/GenBank/DDBJ whole genome shotgun (WGS) entry which is preliminary data.</text>
</comment>
<dbReference type="Proteomes" id="UP000245765">
    <property type="component" value="Unassembled WGS sequence"/>
</dbReference>
<protein>
    <recommendedName>
        <fullName evidence="3 11">Shikimate kinase</fullName>
        <shortName evidence="11">SK</shortName>
        <ecNumber evidence="3 11">2.7.1.71</ecNumber>
    </recommendedName>
</protein>
<dbReference type="NCBIfam" id="NF006015">
    <property type="entry name" value="PRK08154.1"/>
    <property type="match status" value="1"/>
</dbReference>
<keyword evidence="11" id="KW-0479">Metal-binding</keyword>
<evidence type="ECO:0000256" key="4">
    <source>
        <dbReference type="ARBA" id="ARBA00022605"/>
    </source>
</evidence>
<reference evidence="14" key="1">
    <citation type="submission" date="2018-05" db="EMBL/GenBank/DDBJ databases">
        <authorList>
            <person name="Du Z."/>
            <person name="Wang X."/>
        </authorList>
    </citation>
    <scope>NUCLEOTIDE SEQUENCE [LARGE SCALE GENOMIC DNA]</scope>
    <source>
        <strain evidence="14">CQN31</strain>
    </source>
</reference>
<evidence type="ECO:0000256" key="6">
    <source>
        <dbReference type="ARBA" id="ARBA00022741"/>
    </source>
</evidence>
<dbReference type="InterPro" id="IPR031322">
    <property type="entry name" value="Shikimate/glucono_kinase"/>
</dbReference>
<dbReference type="PRINTS" id="PR01100">
    <property type="entry name" value="SHIKIMTKNASE"/>
</dbReference>
<feature type="domain" description="HTH cro/C1-type" evidence="12">
    <location>
        <begin position="29"/>
        <end position="83"/>
    </location>
</feature>
<dbReference type="OrthoDB" id="9800332at2"/>
<dbReference type="PROSITE" id="PS01128">
    <property type="entry name" value="SHIKIMATE_KINASE"/>
    <property type="match status" value="1"/>
</dbReference>
<feature type="binding site" evidence="11">
    <location>
        <position position="143"/>
    </location>
    <ligand>
        <name>Mg(2+)</name>
        <dbReference type="ChEBI" id="CHEBI:18420"/>
    </ligand>
</feature>
<dbReference type="InterPro" id="IPR027417">
    <property type="entry name" value="P-loop_NTPase"/>
</dbReference>
<evidence type="ECO:0000256" key="1">
    <source>
        <dbReference type="ARBA" id="ARBA00004842"/>
    </source>
</evidence>
<dbReference type="AlphaFoldDB" id="A0A317FFV1"/>
<keyword evidence="9 11" id="KW-0057">Aromatic amino acid biosynthesis</keyword>
<keyword evidence="5 11" id="KW-0808">Transferase</keyword>
<feature type="binding site" evidence="11">
    <location>
        <position position="161"/>
    </location>
    <ligand>
        <name>substrate</name>
    </ligand>
</feature>
<dbReference type="SMART" id="SM00530">
    <property type="entry name" value="HTH_XRE"/>
    <property type="match status" value="1"/>
</dbReference>
<dbReference type="GO" id="GO:0000287">
    <property type="term" value="F:magnesium ion binding"/>
    <property type="evidence" value="ECO:0007669"/>
    <property type="project" value="UniProtKB-UniRule"/>
</dbReference>
<dbReference type="CDD" id="cd00464">
    <property type="entry name" value="SK"/>
    <property type="match status" value="1"/>
</dbReference>
<evidence type="ECO:0000256" key="8">
    <source>
        <dbReference type="ARBA" id="ARBA00022840"/>
    </source>
</evidence>
<dbReference type="RefSeq" id="WP_109870783.1">
    <property type="nucleotide sequence ID" value="NZ_QGNA01000002.1"/>
</dbReference>
<dbReference type="InterPro" id="IPR023000">
    <property type="entry name" value="Shikimate_kinase_CS"/>
</dbReference>
<evidence type="ECO:0000313" key="13">
    <source>
        <dbReference type="EMBL" id="PWS37675.1"/>
    </source>
</evidence>
<feature type="binding site" evidence="11">
    <location>
        <position position="247"/>
    </location>
    <ligand>
        <name>ATP</name>
        <dbReference type="ChEBI" id="CHEBI:30616"/>
    </ligand>
</feature>
<keyword evidence="14" id="KW-1185">Reference proteome</keyword>
<dbReference type="Pfam" id="PF01202">
    <property type="entry name" value="SKI"/>
    <property type="match status" value="1"/>
</dbReference>
<feature type="binding site" evidence="11">
    <location>
        <begin position="139"/>
        <end position="144"/>
    </location>
    <ligand>
        <name>ATP</name>
        <dbReference type="ChEBI" id="CHEBI:30616"/>
    </ligand>
</feature>
<comment type="cofactor">
    <cofactor evidence="11">
        <name>Mg(2+)</name>
        <dbReference type="ChEBI" id="CHEBI:18420"/>
    </cofactor>
    <text evidence="11">Binds 1 Mg(2+) ion per subunit.</text>
</comment>
<dbReference type="GO" id="GO:0005524">
    <property type="term" value="F:ATP binding"/>
    <property type="evidence" value="ECO:0007669"/>
    <property type="project" value="UniProtKB-UniRule"/>
</dbReference>
<dbReference type="PANTHER" id="PTHR21087">
    <property type="entry name" value="SHIKIMATE KINASE"/>
    <property type="match status" value="1"/>
</dbReference>
<dbReference type="Pfam" id="PF01381">
    <property type="entry name" value="HTH_3"/>
    <property type="match status" value="1"/>
</dbReference>
<comment type="subunit">
    <text evidence="11">Monomer.</text>
</comment>
<keyword evidence="7 11" id="KW-0418">Kinase</keyword>
<dbReference type="InterPro" id="IPR000623">
    <property type="entry name" value="Shikimate_kinase/TSH1"/>
</dbReference>
<dbReference type="GO" id="GO:0003677">
    <property type="term" value="F:DNA binding"/>
    <property type="evidence" value="ECO:0007669"/>
    <property type="project" value="InterPro"/>
</dbReference>
<comment type="subcellular location">
    <subcellularLocation>
        <location evidence="11">Cytoplasm</location>
    </subcellularLocation>
</comment>
<dbReference type="CDD" id="cd00093">
    <property type="entry name" value="HTH_XRE"/>
    <property type="match status" value="1"/>
</dbReference>
<organism evidence="13 14">
    <name type="scientific">Falsiroseomonas bella</name>
    <dbReference type="NCBI Taxonomy" id="2184016"/>
    <lineage>
        <taxon>Bacteria</taxon>
        <taxon>Pseudomonadati</taxon>
        <taxon>Pseudomonadota</taxon>
        <taxon>Alphaproteobacteria</taxon>
        <taxon>Acetobacterales</taxon>
        <taxon>Roseomonadaceae</taxon>
        <taxon>Falsiroseomonas</taxon>
    </lineage>
</organism>
<dbReference type="GO" id="GO:0005829">
    <property type="term" value="C:cytosol"/>
    <property type="evidence" value="ECO:0007669"/>
    <property type="project" value="TreeGrafter"/>
</dbReference>
<comment type="catalytic activity">
    <reaction evidence="10 11">
        <text>shikimate + ATP = 3-phosphoshikimate + ADP + H(+)</text>
        <dbReference type="Rhea" id="RHEA:13121"/>
        <dbReference type="ChEBI" id="CHEBI:15378"/>
        <dbReference type="ChEBI" id="CHEBI:30616"/>
        <dbReference type="ChEBI" id="CHEBI:36208"/>
        <dbReference type="ChEBI" id="CHEBI:145989"/>
        <dbReference type="ChEBI" id="CHEBI:456216"/>
        <dbReference type="EC" id="2.7.1.71"/>
    </reaction>
</comment>
<keyword evidence="6 11" id="KW-0547">Nucleotide-binding</keyword>
<dbReference type="UniPathway" id="UPA00053">
    <property type="reaction ID" value="UER00088"/>
</dbReference>
<proteinExistence type="inferred from homology"/>
<dbReference type="PROSITE" id="PS50943">
    <property type="entry name" value="HTH_CROC1"/>
    <property type="match status" value="1"/>
</dbReference>
<dbReference type="GO" id="GO:0009423">
    <property type="term" value="P:chorismate biosynthetic process"/>
    <property type="evidence" value="ECO:0007669"/>
    <property type="project" value="UniProtKB-UniRule"/>
</dbReference>
<dbReference type="EC" id="2.7.1.71" evidence="3 11"/>
<comment type="pathway">
    <text evidence="1 11">Metabolic intermediate biosynthesis; chorismate biosynthesis; chorismate from D-erythrose 4-phosphate and phosphoenolpyruvate: step 5/7.</text>
</comment>
<evidence type="ECO:0000256" key="5">
    <source>
        <dbReference type="ARBA" id="ARBA00022679"/>
    </source>
</evidence>
<keyword evidence="8 11" id="KW-0067">ATP-binding</keyword>
<evidence type="ECO:0000256" key="10">
    <source>
        <dbReference type="ARBA" id="ARBA00048567"/>
    </source>
</evidence>
<feature type="binding site" evidence="11">
    <location>
        <position position="185"/>
    </location>
    <ligand>
        <name>substrate</name>
    </ligand>
</feature>
<sequence length="300" mass="33152">MSGETPQRPAPADGEPDDEAFLRALGSRLRTIRARRGVTRRDLARLSRVSERHIAQVELGSGNISILLLRRIARALGIGADELTAERAERSVEHALLDKFLAQLPEARLAEARRLLLQHFGGTPAPSRTQRIALIGLRGAGKSTLGRLLAERLGVDFVELDREVEREGRMELSDIFAVHGQEGFRRLEQAALHRLVRQDQPAVIAAGGGIVAEPATFGLLLDSCLTVWLRATPEDHMRRVIAQGDTRPMRDNRRAMEDLRAILESRAPLYARADYTVETSGRGVEQVLEALLTLPLLARA</sequence>
<dbReference type="GO" id="GO:0009073">
    <property type="term" value="P:aromatic amino acid family biosynthetic process"/>
    <property type="evidence" value="ECO:0007669"/>
    <property type="project" value="UniProtKB-KW"/>
</dbReference>
<evidence type="ECO:0000256" key="2">
    <source>
        <dbReference type="ARBA" id="ARBA00006997"/>
    </source>
</evidence>
<comment type="similarity">
    <text evidence="2 11">Belongs to the shikimate kinase family.</text>
</comment>
<keyword evidence="11" id="KW-0460">Magnesium</keyword>
<evidence type="ECO:0000256" key="7">
    <source>
        <dbReference type="ARBA" id="ARBA00022777"/>
    </source>
</evidence>
<dbReference type="Gene3D" id="1.10.260.40">
    <property type="entry name" value="lambda repressor-like DNA-binding domains"/>
    <property type="match status" value="1"/>
</dbReference>
<dbReference type="EMBL" id="QGNA01000002">
    <property type="protein sequence ID" value="PWS37675.1"/>
    <property type="molecule type" value="Genomic_DNA"/>
</dbReference>
<gene>
    <name evidence="11" type="primary">aroK</name>
    <name evidence="13" type="ORF">DFH01_08720</name>
</gene>
<dbReference type="HAMAP" id="MF_00109">
    <property type="entry name" value="Shikimate_kinase"/>
    <property type="match status" value="1"/>
</dbReference>
<dbReference type="InterPro" id="IPR010982">
    <property type="entry name" value="Lambda_DNA-bd_dom_sf"/>
</dbReference>
<dbReference type="InterPro" id="IPR001387">
    <property type="entry name" value="Cro/C1-type_HTH"/>
</dbReference>
<dbReference type="GO" id="GO:0004765">
    <property type="term" value="F:shikimate kinase activity"/>
    <property type="evidence" value="ECO:0007669"/>
    <property type="project" value="UniProtKB-UniRule"/>
</dbReference>
<dbReference type="SUPFAM" id="SSF52540">
    <property type="entry name" value="P-loop containing nucleoside triphosphate hydrolases"/>
    <property type="match status" value="1"/>
</dbReference>
<comment type="function">
    <text evidence="11">Catalyzes the specific phosphorylation of the 3-hydroxyl group of shikimic acid using ATP as a cosubstrate.</text>
</comment>
<feature type="binding site" evidence="11">
    <location>
        <position position="282"/>
    </location>
    <ligand>
        <name>ATP</name>
        <dbReference type="ChEBI" id="CHEBI:30616"/>
    </ligand>
</feature>
<dbReference type="GO" id="GO:0008652">
    <property type="term" value="P:amino acid biosynthetic process"/>
    <property type="evidence" value="ECO:0007669"/>
    <property type="project" value="UniProtKB-KW"/>
</dbReference>
<evidence type="ECO:0000256" key="3">
    <source>
        <dbReference type="ARBA" id="ARBA00012154"/>
    </source>
</evidence>
<keyword evidence="4 11" id="KW-0028">Amino-acid biosynthesis</keyword>